<dbReference type="SUPFAM" id="SSF53271">
    <property type="entry name" value="PRTase-like"/>
    <property type="match status" value="1"/>
</dbReference>
<protein>
    <submittedName>
        <fullName evidence="4">DNA utilization protein GntX</fullName>
    </submittedName>
</protein>
<dbReference type="InterPro" id="IPR000836">
    <property type="entry name" value="PRTase_dom"/>
</dbReference>
<gene>
    <name evidence="4" type="ORF">ETAA1_47270</name>
</gene>
<dbReference type="OrthoDB" id="9779910at2"/>
<name>A0A517XZ21_9BACT</name>
<evidence type="ECO:0000313" key="5">
    <source>
        <dbReference type="Proteomes" id="UP000319576"/>
    </source>
</evidence>
<feature type="domain" description="Double zinc ribbon" evidence="3">
    <location>
        <begin position="14"/>
        <end position="75"/>
    </location>
</feature>
<accession>A0A517XZ21</accession>
<dbReference type="EMBL" id="CP036273">
    <property type="protein sequence ID" value="QDU22741.1"/>
    <property type="molecule type" value="Genomic_DNA"/>
</dbReference>
<keyword evidence="5" id="KW-1185">Reference proteome</keyword>
<evidence type="ECO:0000313" key="4">
    <source>
        <dbReference type="EMBL" id="QDU22741.1"/>
    </source>
</evidence>
<dbReference type="InterPro" id="IPR029057">
    <property type="entry name" value="PRTase-like"/>
</dbReference>
<dbReference type="KEGG" id="uli:ETAA1_47270"/>
<dbReference type="Pfam" id="PF18912">
    <property type="entry name" value="DZR_2"/>
    <property type="match status" value="1"/>
</dbReference>
<dbReference type="PANTHER" id="PTHR47505">
    <property type="entry name" value="DNA UTILIZATION PROTEIN YHGH"/>
    <property type="match status" value="1"/>
</dbReference>
<evidence type="ECO:0000259" key="2">
    <source>
        <dbReference type="Pfam" id="PF00156"/>
    </source>
</evidence>
<dbReference type="PANTHER" id="PTHR47505:SF1">
    <property type="entry name" value="DNA UTILIZATION PROTEIN YHGH"/>
    <property type="match status" value="1"/>
</dbReference>
<dbReference type="Gene3D" id="3.40.50.2020">
    <property type="match status" value="1"/>
</dbReference>
<sequence length="246" mass="25723">MWPRTLYDLARGAADLIFPPACLLCDAAEAEAAPFRHGFCSACRDALTADPAARCPKCAATVGPHTDLKGGCPACRGRGFGFDATVRLGPYDGSLRAAILKTKGSAGEPVAEMLGRTLAEARATELRALAATVVVPVPLHWRRRLTRGYNQAAAVADELAAALKLPLRPAWLVRTKPAEQHTQPSATARAVNIRGAFRVGRRASFAGASVLVVDDVMTTASTAAEAARMIRAAGASRVGVAVLARA</sequence>
<dbReference type="InterPro" id="IPR044005">
    <property type="entry name" value="DZR_2"/>
</dbReference>
<proteinExistence type="inferred from homology"/>
<evidence type="ECO:0000256" key="1">
    <source>
        <dbReference type="ARBA" id="ARBA00008007"/>
    </source>
</evidence>
<feature type="domain" description="Phosphoribosyltransferase" evidence="2">
    <location>
        <begin position="152"/>
        <end position="245"/>
    </location>
</feature>
<reference evidence="4 5" key="1">
    <citation type="submission" date="2019-02" db="EMBL/GenBank/DDBJ databases">
        <title>Deep-cultivation of Planctomycetes and their phenomic and genomic characterization uncovers novel biology.</title>
        <authorList>
            <person name="Wiegand S."/>
            <person name="Jogler M."/>
            <person name="Boedeker C."/>
            <person name="Pinto D."/>
            <person name="Vollmers J."/>
            <person name="Rivas-Marin E."/>
            <person name="Kohn T."/>
            <person name="Peeters S.H."/>
            <person name="Heuer A."/>
            <person name="Rast P."/>
            <person name="Oberbeckmann S."/>
            <person name="Bunk B."/>
            <person name="Jeske O."/>
            <person name="Meyerdierks A."/>
            <person name="Storesund J.E."/>
            <person name="Kallscheuer N."/>
            <person name="Luecker S."/>
            <person name="Lage O.M."/>
            <person name="Pohl T."/>
            <person name="Merkel B.J."/>
            <person name="Hornburger P."/>
            <person name="Mueller R.-W."/>
            <person name="Bruemmer F."/>
            <person name="Labrenz M."/>
            <person name="Spormann A.M."/>
            <person name="Op den Camp H."/>
            <person name="Overmann J."/>
            <person name="Amann R."/>
            <person name="Jetten M.S.M."/>
            <person name="Mascher T."/>
            <person name="Medema M.H."/>
            <person name="Devos D.P."/>
            <person name="Kaster A.-K."/>
            <person name="Ovreas L."/>
            <person name="Rohde M."/>
            <person name="Galperin M.Y."/>
            <person name="Jogler C."/>
        </authorList>
    </citation>
    <scope>NUCLEOTIDE SEQUENCE [LARGE SCALE GENOMIC DNA]</scope>
    <source>
        <strain evidence="4 5">ETA_A1</strain>
    </source>
</reference>
<dbReference type="Proteomes" id="UP000319576">
    <property type="component" value="Chromosome"/>
</dbReference>
<dbReference type="AlphaFoldDB" id="A0A517XZ21"/>
<organism evidence="4 5">
    <name type="scientific">Urbifossiella limnaea</name>
    <dbReference type="NCBI Taxonomy" id="2528023"/>
    <lineage>
        <taxon>Bacteria</taxon>
        <taxon>Pseudomonadati</taxon>
        <taxon>Planctomycetota</taxon>
        <taxon>Planctomycetia</taxon>
        <taxon>Gemmatales</taxon>
        <taxon>Gemmataceae</taxon>
        <taxon>Urbifossiella</taxon>
    </lineage>
</organism>
<dbReference type="RefSeq" id="WP_145242725.1">
    <property type="nucleotide sequence ID" value="NZ_CP036273.1"/>
</dbReference>
<dbReference type="InterPro" id="IPR051910">
    <property type="entry name" value="ComF/GntX_DNA_util-trans"/>
</dbReference>
<evidence type="ECO:0000259" key="3">
    <source>
        <dbReference type="Pfam" id="PF18912"/>
    </source>
</evidence>
<comment type="similarity">
    <text evidence="1">Belongs to the ComF/GntX family.</text>
</comment>
<dbReference type="Pfam" id="PF00156">
    <property type="entry name" value="Pribosyltran"/>
    <property type="match status" value="1"/>
</dbReference>